<keyword evidence="6" id="KW-1185">Reference proteome</keyword>
<keyword evidence="3" id="KW-0804">Transcription</keyword>
<proteinExistence type="predicted"/>
<dbReference type="InterPro" id="IPR018062">
    <property type="entry name" value="HTH_AraC-typ_CS"/>
</dbReference>
<dbReference type="Proteomes" id="UP001519887">
    <property type="component" value="Unassembled WGS sequence"/>
</dbReference>
<dbReference type="SUPFAM" id="SSF46689">
    <property type="entry name" value="Homeodomain-like"/>
    <property type="match status" value="2"/>
</dbReference>
<dbReference type="InterPro" id="IPR018060">
    <property type="entry name" value="HTH_AraC"/>
</dbReference>
<dbReference type="PROSITE" id="PS01124">
    <property type="entry name" value="HTH_ARAC_FAMILY_2"/>
    <property type="match status" value="1"/>
</dbReference>
<evidence type="ECO:0000256" key="1">
    <source>
        <dbReference type="ARBA" id="ARBA00023015"/>
    </source>
</evidence>
<dbReference type="PANTHER" id="PTHR43280:SF10">
    <property type="entry name" value="REGULATORY PROTEIN POCR"/>
    <property type="match status" value="1"/>
</dbReference>
<dbReference type="PANTHER" id="PTHR43280">
    <property type="entry name" value="ARAC-FAMILY TRANSCRIPTIONAL REGULATOR"/>
    <property type="match status" value="1"/>
</dbReference>
<evidence type="ECO:0000313" key="5">
    <source>
        <dbReference type="EMBL" id="MBW7460872.1"/>
    </source>
</evidence>
<dbReference type="Gene3D" id="1.10.10.60">
    <property type="entry name" value="Homeodomain-like"/>
    <property type="match status" value="2"/>
</dbReference>
<reference evidence="5 6" key="1">
    <citation type="submission" date="2021-07" db="EMBL/GenBank/DDBJ databases">
        <title>Paenibacillus radiodurans sp. nov., isolated from the southeastern edge of Tengger Desert.</title>
        <authorList>
            <person name="Zhang G."/>
        </authorList>
    </citation>
    <scope>NUCLEOTIDE SEQUENCE [LARGE SCALE GENOMIC DNA]</scope>
    <source>
        <strain evidence="5 6">CCM 7311</strain>
    </source>
</reference>
<dbReference type="SMART" id="SM00342">
    <property type="entry name" value="HTH_ARAC"/>
    <property type="match status" value="1"/>
</dbReference>
<organism evidence="5 6">
    <name type="scientific">Paenibacillus sepulcri</name>
    <dbReference type="NCBI Taxonomy" id="359917"/>
    <lineage>
        <taxon>Bacteria</taxon>
        <taxon>Bacillati</taxon>
        <taxon>Bacillota</taxon>
        <taxon>Bacilli</taxon>
        <taxon>Bacillales</taxon>
        <taxon>Paenibacillaceae</taxon>
        <taxon>Paenibacillus</taxon>
    </lineage>
</organism>
<feature type="domain" description="HTH araC/xylS-type" evidence="4">
    <location>
        <begin position="11"/>
        <end position="109"/>
    </location>
</feature>
<protein>
    <submittedName>
        <fullName evidence="5">Helix-turn-helix domain-containing protein</fullName>
    </submittedName>
</protein>
<name>A0ABS7CJ91_9BACL</name>
<evidence type="ECO:0000313" key="6">
    <source>
        <dbReference type="Proteomes" id="UP001519887"/>
    </source>
</evidence>
<dbReference type="InterPro" id="IPR020449">
    <property type="entry name" value="Tscrpt_reg_AraC-type_HTH"/>
</dbReference>
<evidence type="ECO:0000259" key="4">
    <source>
        <dbReference type="PROSITE" id="PS01124"/>
    </source>
</evidence>
<dbReference type="EMBL" id="JAHZIK010002520">
    <property type="protein sequence ID" value="MBW7460872.1"/>
    <property type="molecule type" value="Genomic_DNA"/>
</dbReference>
<dbReference type="Pfam" id="PF12833">
    <property type="entry name" value="HTH_18"/>
    <property type="match status" value="1"/>
</dbReference>
<dbReference type="InterPro" id="IPR009057">
    <property type="entry name" value="Homeodomain-like_sf"/>
</dbReference>
<gene>
    <name evidence="5" type="ORF">K0U00_43110</name>
</gene>
<feature type="non-terminal residue" evidence="5">
    <location>
        <position position="1"/>
    </location>
</feature>
<dbReference type="PRINTS" id="PR00032">
    <property type="entry name" value="HTHARAC"/>
</dbReference>
<keyword evidence="2" id="KW-0238">DNA-binding</keyword>
<sequence>EVKNTRSSVVKQVHEYIEDHLAGDLSLQAIAVHVHLHPVYLSRVYKLETGSMLSDYLLRYRMERAAYLLKNTGCRIYQIAEQTGYTNPPYFIKVFKKEFGITPQDYRDRS</sequence>
<comment type="caution">
    <text evidence="5">The sequence shown here is derived from an EMBL/GenBank/DDBJ whole genome shotgun (WGS) entry which is preliminary data.</text>
</comment>
<evidence type="ECO:0000256" key="3">
    <source>
        <dbReference type="ARBA" id="ARBA00023163"/>
    </source>
</evidence>
<accession>A0ABS7CJ91</accession>
<evidence type="ECO:0000256" key="2">
    <source>
        <dbReference type="ARBA" id="ARBA00023125"/>
    </source>
</evidence>
<keyword evidence="1" id="KW-0805">Transcription regulation</keyword>
<dbReference type="PROSITE" id="PS00041">
    <property type="entry name" value="HTH_ARAC_FAMILY_1"/>
    <property type="match status" value="1"/>
</dbReference>